<sequence length="113" mass="12790">MTSVAVLCFLPGFVPRGRPQIADCDRVADGTLQHYEKSDQCTCNLVPSCTHFSCPIEIVRGTRVIPGIIMLCAHFGLSAEATRFWKKADLPTHIFFYAILFLYCCFSSQFWYV</sequence>
<name>A0A4D5RXF6_IXOSC</name>
<reference evidence="2" key="1">
    <citation type="submission" date="2019-04" db="EMBL/GenBank/DDBJ databases">
        <title>An insight into the mialome of Ixodes scapularis.</title>
        <authorList>
            <person name="Ribeiro J.M."/>
            <person name="Mather T.N."/>
            <person name="Karim S."/>
        </authorList>
    </citation>
    <scope>NUCLEOTIDE SEQUENCE</scope>
</reference>
<dbReference type="AlphaFoldDB" id="A0A4D5RXF6"/>
<feature type="transmembrane region" description="Helical" evidence="1">
    <location>
        <begin position="94"/>
        <end position="112"/>
    </location>
</feature>
<organism evidence="2">
    <name type="scientific">Ixodes scapularis</name>
    <name type="common">Black-legged tick</name>
    <name type="synonym">Deer tick</name>
    <dbReference type="NCBI Taxonomy" id="6945"/>
    <lineage>
        <taxon>Eukaryota</taxon>
        <taxon>Metazoa</taxon>
        <taxon>Ecdysozoa</taxon>
        <taxon>Arthropoda</taxon>
        <taxon>Chelicerata</taxon>
        <taxon>Arachnida</taxon>
        <taxon>Acari</taxon>
        <taxon>Parasitiformes</taxon>
        <taxon>Ixodida</taxon>
        <taxon>Ixodoidea</taxon>
        <taxon>Ixodidae</taxon>
        <taxon>Ixodinae</taxon>
        <taxon>Ixodes</taxon>
    </lineage>
</organism>
<dbReference type="EMBL" id="GHJT01007523">
    <property type="protein sequence ID" value="MOY41494.1"/>
    <property type="molecule type" value="Transcribed_RNA"/>
</dbReference>
<keyword evidence="1" id="KW-0472">Membrane</keyword>
<protein>
    <submittedName>
        <fullName evidence="2">Uncharacterized protein</fullName>
    </submittedName>
</protein>
<accession>A0A4D5RXF6</accession>
<evidence type="ECO:0000256" key="1">
    <source>
        <dbReference type="SAM" id="Phobius"/>
    </source>
</evidence>
<keyword evidence="1" id="KW-0812">Transmembrane</keyword>
<proteinExistence type="predicted"/>
<evidence type="ECO:0000313" key="2">
    <source>
        <dbReference type="EMBL" id="MOY41494.1"/>
    </source>
</evidence>
<keyword evidence="1" id="KW-1133">Transmembrane helix</keyword>